<keyword evidence="12" id="KW-0282">Flagellum</keyword>
<evidence type="ECO:0000259" key="11">
    <source>
        <dbReference type="Pfam" id="PF22692"/>
    </source>
</evidence>
<dbReference type="SUPFAM" id="SSF117143">
    <property type="entry name" value="Flagellar hook protein flgE"/>
    <property type="match status" value="1"/>
</dbReference>
<keyword evidence="12" id="KW-0969">Cilium</keyword>
<sequence length="263" mass="27967">MNPALWIAKTGLDAQQTRMSVVSNNLANVNTTGFKKGRAVFEDLLYYSCRQHGAQATQESQLPSGLTIGAGVRTVATQKNFAQGNFIQTTNPLDVSIEGHGFFQILMPGGEVGYTRDGSFQLNANGEVVMSNGYALQPGLVVPENAESLTVGKDGTVSVKLPGEIESVQIGQIQLANFINPAGLQPLGENLFRETTASGAPQQGNPGENGVGTVVQCSLETSNVNMAEELVNMIETQRAYEVNSKAISAADSMLQFVNNNLAR</sequence>
<feature type="domain" description="Flagellar hook protein FlgE/F/G-like D1" evidence="11">
    <location>
        <begin position="97"/>
        <end position="159"/>
    </location>
</feature>
<evidence type="ECO:0000256" key="7">
    <source>
        <dbReference type="NCBIfam" id="TIGR02488"/>
    </source>
</evidence>
<dbReference type="Pfam" id="PF00460">
    <property type="entry name" value="Flg_bb_rod"/>
    <property type="match status" value="1"/>
</dbReference>
<dbReference type="EMBL" id="FNOW01000006">
    <property type="protein sequence ID" value="SDX55525.1"/>
    <property type="molecule type" value="Genomic_DNA"/>
</dbReference>
<evidence type="ECO:0000313" key="13">
    <source>
        <dbReference type="Proteomes" id="UP000198672"/>
    </source>
</evidence>
<comment type="subcellular location">
    <subcellularLocation>
        <location evidence="1 8">Bacterial flagellum basal body</location>
    </subcellularLocation>
</comment>
<dbReference type="GO" id="GO:0071978">
    <property type="term" value="P:bacterial-type flagellum-dependent swarming motility"/>
    <property type="evidence" value="ECO:0007669"/>
    <property type="project" value="TreeGrafter"/>
</dbReference>
<gene>
    <name evidence="12" type="ORF">SAMN05421644_10675</name>
</gene>
<dbReference type="AlphaFoldDB" id="A0A1H3CN37"/>
<dbReference type="PANTHER" id="PTHR30435">
    <property type="entry name" value="FLAGELLAR PROTEIN"/>
    <property type="match status" value="1"/>
</dbReference>
<evidence type="ECO:0000256" key="6">
    <source>
        <dbReference type="ARBA" id="ARBA00032912"/>
    </source>
</evidence>
<dbReference type="Proteomes" id="UP000198672">
    <property type="component" value="Unassembled WGS sequence"/>
</dbReference>
<evidence type="ECO:0000256" key="2">
    <source>
        <dbReference type="ARBA" id="ARBA00009677"/>
    </source>
</evidence>
<organism evidence="12 13">
    <name type="scientific">Allochromatium warmingii</name>
    <name type="common">Chromatium warmingii</name>
    <dbReference type="NCBI Taxonomy" id="61595"/>
    <lineage>
        <taxon>Bacteria</taxon>
        <taxon>Pseudomonadati</taxon>
        <taxon>Pseudomonadota</taxon>
        <taxon>Gammaproteobacteria</taxon>
        <taxon>Chromatiales</taxon>
        <taxon>Chromatiaceae</taxon>
        <taxon>Allochromatium</taxon>
    </lineage>
</organism>
<reference evidence="13" key="1">
    <citation type="submission" date="2016-10" db="EMBL/GenBank/DDBJ databases">
        <authorList>
            <person name="Varghese N."/>
            <person name="Submissions S."/>
        </authorList>
    </citation>
    <scope>NUCLEOTIDE SEQUENCE [LARGE SCALE GENOMIC DNA]</scope>
    <source>
        <strain evidence="13">DSM 173</strain>
    </source>
</reference>
<dbReference type="GO" id="GO:0009426">
    <property type="term" value="C:bacterial-type flagellum basal body, distal rod"/>
    <property type="evidence" value="ECO:0007669"/>
    <property type="project" value="UniProtKB-UniRule"/>
</dbReference>
<comment type="similarity">
    <text evidence="2 8">Belongs to the flagella basal body rod proteins family.</text>
</comment>
<dbReference type="InterPro" id="IPR037925">
    <property type="entry name" value="FlgE/F/G-like"/>
</dbReference>
<dbReference type="PROSITE" id="PS00588">
    <property type="entry name" value="FLAGELLA_BB_ROD"/>
    <property type="match status" value="1"/>
</dbReference>
<dbReference type="InterPro" id="IPR020013">
    <property type="entry name" value="Flagellar_FlgE/F/G"/>
</dbReference>
<dbReference type="PANTHER" id="PTHR30435:SF19">
    <property type="entry name" value="FLAGELLAR BASAL-BODY ROD PROTEIN FLGG"/>
    <property type="match status" value="1"/>
</dbReference>
<keyword evidence="13" id="KW-1185">Reference proteome</keyword>
<dbReference type="InterPro" id="IPR012834">
    <property type="entry name" value="FlgG_G_neg"/>
</dbReference>
<dbReference type="InterPro" id="IPR010930">
    <property type="entry name" value="Flg_bb/hook_C_dom"/>
</dbReference>
<evidence type="ECO:0000256" key="4">
    <source>
        <dbReference type="ARBA" id="ARBA00023143"/>
    </source>
</evidence>
<dbReference type="Pfam" id="PF06429">
    <property type="entry name" value="Flg_bbr_C"/>
    <property type="match status" value="1"/>
</dbReference>
<name>A0A1H3CN37_ALLWA</name>
<feature type="domain" description="Flagellar basal-body/hook protein C-terminal" evidence="10">
    <location>
        <begin position="216"/>
        <end position="259"/>
    </location>
</feature>
<dbReference type="Pfam" id="PF22692">
    <property type="entry name" value="LlgE_F_G_D1"/>
    <property type="match status" value="1"/>
</dbReference>
<evidence type="ECO:0000256" key="1">
    <source>
        <dbReference type="ARBA" id="ARBA00004117"/>
    </source>
</evidence>
<feature type="domain" description="Flagellar basal body rod protein N-terminal" evidence="9">
    <location>
        <begin position="7"/>
        <end position="35"/>
    </location>
</feature>
<keyword evidence="4 8" id="KW-0975">Bacterial flagellum</keyword>
<dbReference type="InterPro" id="IPR053967">
    <property type="entry name" value="LlgE_F_G-like_D1"/>
</dbReference>
<dbReference type="OrthoDB" id="9804559at2"/>
<dbReference type="InterPro" id="IPR001444">
    <property type="entry name" value="Flag_bb_rod_N"/>
</dbReference>
<keyword evidence="12" id="KW-0966">Cell projection</keyword>
<evidence type="ECO:0000256" key="5">
    <source>
        <dbReference type="ARBA" id="ARBA00025933"/>
    </source>
</evidence>
<accession>A0A1H3CN37</accession>
<dbReference type="InterPro" id="IPR019776">
    <property type="entry name" value="Flagellar_basal_body_rod_CS"/>
</dbReference>
<evidence type="ECO:0000256" key="3">
    <source>
        <dbReference type="ARBA" id="ARBA00017948"/>
    </source>
</evidence>
<dbReference type="RefSeq" id="WP_091332326.1">
    <property type="nucleotide sequence ID" value="NZ_FNOW01000006.1"/>
</dbReference>
<evidence type="ECO:0000256" key="8">
    <source>
        <dbReference type="RuleBase" id="RU362116"/>
    </source>
</evidence>
<comment type="subunit">
    <text evidence="5 8">The basal body constitutes a major portion of the flagellar organelle and consists of four rings (L,P,S, and M) mounted on a central rod. The rod consists of about 26 subunits of FlgG in the distal portion, and FlgB, FlgC and FlgF are thought to build up the proximal portion of the rod with about 6 subunits each.</text>
</comment>
<evidence type="ECO:0000313" key="12">
    <source>
        <dbReference type="EMBL" id="SDX55525.1"/>
    </source>
</evidence>
<evidence type="ECO:0000259" key="10">
    <source>
        <dbReference type="Pfam" id="PF06429"/>
    </source>
</evidence>
<dbReference type="NCBIfam" id="TIGR02488">
    <property type="entry name" value="flgG_G_neg"/>
    <property type="match status" value="1"/>
</dbReference>
<proteinExistence type="inferred from homology"/>
<protein>
    <recommendedName>
        <fullName evidence="3 7">Flagellar basal-body rod protein FlgG</fullName>
    </recommendedName>
    <alternativeName>
        <fullName evidence="6 8">Distal rod protein</fullName>
    </alternativeName>
</protein>
<evidence type="ECO:0000259" key="9">
    <source>
        <dbReference type="Pfam" id="PF00460"/>
    </source>
</evidence>
<dbReference type="STRING" id="61595.SAMN05421644_10675"/>
<dbReference type="NCBIfam" id="TIGR03506">
    <property type="entry name" value="FlgEFG_subfam"/>
    <property type="match status" value="2"/>
</dbReference>